<dbReference type="GO" id="GO:0016020">
    <property type="term" value="C:membrane"/>
    <property type="evidence" value="ECO:0007669"/>
    <property type="project" value="UniProtKB-SubCell"/>
</dbReference>
<evidence type="ECO:0000313" key="7">
    <source>
        <dbReference type="EMBL" id="VDL18584.1"/>
    </source>
</evidence>
<feature type="transmembrane region" description="Helical" evidence="5">
    <location>
        <begin position="216"/>
        <end position="236"/>
    </location>
</feature>
<feature type="transmembrane region" description="Helical" evidence="5">
    <location>
        <begin position="49"/>
        <end position="73"/>
    </location>
</feature>
<dbReference type="EMBL" id="CABIJS010000210">
    <property type="protein sequence ID" value="VUZ46273.1"/>
    <property type="molecule type" value="Genomic_DNA"/>
</dbReference>
<dbReference type="STRING" id="6216.A0A0R3S9Z4"/>
<dbReference type="WBParaSite" id="HDID_0000112201-mRNA-1">
    <property type="protein sequence ID" value="HDID_0000112201-mRNA-1"/>
    <property type="gene ID" value="HDID_0000112201"/>
</dbReference>
<dbReference type="PROSITE" id="PS50850">
    <property type="entry name" value="MFS"/>
    <property type="match status" value="1"/>
</dbReference>
<dbReference type="EMBL" id="UYSG01000190">
    <property type="protein sequence ID" value="VDL18584.1"/>
    <property type="molecule type" value="Genomic_DNA"/>
</dbReference>
<evidence type="ECO:0000313" key="10">
    <source>
        <dbReference type="Proteomes" id="UP000321570"/>
    </source>
</evidence>
<feature type="domain" description="Major facilitator superfamily (MFS) profile" evidence="6">
    <location>
        <begin position="47"/>
        <end position="468"/>
    </location>
</feature>
<keyword evidence="3 5" id="KW-1133">Transmembrane helix</keyword>
<dbReference type="PANTHER" id="PTHR23510:SF16">
    <property type="entry name" value="MAJOR FACILITATOR SUPERFAMILY (MFS) PROFILE DOMAIN-CONTAINING PROTEIN"/>
    <property type="match status" value="1"/>
</dbReference>
<dbReference type="AlphaFoldDB" id="A0A0R3S9Z4"/>
<evidence type="ECO:0000256" key="5">
    <source>
        <dbReference type="SAM" id="Phobius"/>
    </source>
</evidence>
<keyword evidence="4 5" id="KW-0472">Membrane</keyword>
<feature type="transmembrane region" description="Helical" evidence="5">
    <location>
        <begin position="380"/>
        <end position="407"/>
    </location>
</feature>
<dbReference type="InterPro" id="IPR036259">
    <property type="entry name" value="MFS_trans_sf"/>
</dbReference>
<dbReference type="InterPro" id="IPR020846">
    <property type="entry name" value="MFS_dom"/>
</dbReference>
<name>A0A0R3S9Z4_HYMDI</name>
<comment type="subcellular location">
    <subcellularLocation>
        <location evidence="1">Membrane</location>
        <topology evidence="1">Multi-pass membrane protein</topology>
    </subcellularLocation>
</comment>
<dbReference type="Proteomes" id="UP000321570">
    <property type="component" value="Unassembled WGS sequence"/>
</dbReference>
<evidence type="ECO:0000256" key="2">
    <source>
        <dbReference type="ARBA" id="ARBA00022692"/>
    </source>
</evidence>
<reference evidence="11" key="1">
    <citation type="submission" date="2017-02" db="UniProtKB">
        <authorList>
            <consortium name="WormBaseParasite"/>
        </authorList>
    </citation>
    <scope>IDENTIFICATION</scope>
</reference>
<dbReference type="InterPro" id="IPR051068">
    <property type="entry name" value="MFS_Domain-Containing_Protein"/>
</dbReference>
<dbReference type="PANTHER" id="PTHR23510">
    <property type="entry name" value="INNER MEMBRANE TRANSPORT PROTEIN YAJR"/>
    <property type="match status" value="1"/>
</dbReference>
<dbReference type="InterPro" id="IPR011701">
    <property type="entry name" value="MFS"/>
</dbReference>
<organism evidence="11">
    <name type="scientific">Hymenolepis diminuta</name>
    <name type="common">Rat tapeworm</name>
    <dbReference type="NCBI Taxonomy" id="6216"/>
    <lineage>
        <taxon>Eukaryota</taxon>
        <taxon>Metazoa</taxon>
        <taxon>Spiralia</taxon>
        <taxon>Lophotrochozoa</taxon>
        <taxon>Platyhelminthes</taxon>
        <taxon>Cestoda</taxon>
        <taxon>Eucestoda</taxon>
        <taxon>Cyclophyllidea</taxon>
        <taxon>Hymenolepididae</taxon>
        <taxon>Hymenolepis</taxon>
    </lineage>
</organism>
<feature type="transmembrane region" description="Helical" evidence="5">
    <location>
        <begin position="85"/>
        <end position="104"/>
    </location>
</feature>
<sequence length="481" mass="53549">MSEKKSPPPYSPSSAESPQKIVEQRTKFCTVCNGCGCSKTVSSKIPITVLTALWGFLTNVERAIILPTMWLYFTTYWSVDAAKKWYGWTMASFSLSVLLFTPVYGYAAHSGIQTKYLLIFANFIEVFGNLAYLVAQQPWVVLAGRFISGIGGSCDTPMYADMARTTSLKERTPYMTVTFVSKQIGIVFGPVCTLLMHKLKWAVGDFKLSVYNGPGLLMAALWAIHTSLVIFFYPIVEKPQRTGSYLSGSASKDSEKTKLIEHSEKKRGCCDCECEELKPYITYPVISMYIMIFATYFCVMSLETVLPPVASNYFHWDEVNVSYVYLGASGLLIIMCFILHGLSKHTEDRTLALVGFVFLVCAYMWLMFTTMYISRISGELGIILVILGVATHVIGMPLALAVTESLYTKMVPANDLDRALSYLRCVSNLAFLLGPLEGGILVEYAYLVFLGNFLICALGLALLAARYKIFHPKTGYSDIDK</sequence>
<evidence type="ECO:0000256" key="3">
    <source>
        <dbReference type="ARBA" id="ARBA00022989"/>
    </source>
</evidence>
<evidence type="ECO:0000313" key="8">
    <source>
        <dbReference type="EMBL" id="VUZ46273.1"/>
    </source>
</evidence>
<proteinExistence type="predicted"/>
<evidence type="ECO:0000256" key="4">
    <source>
        <dbReference type="ARBA" id="ARBA00023136"/>
    </source>
</evidence>
<protein>
    <submittedName>
        <fullName evidence="11">MFS domain-containing protein</fullName>
    </submittedName>
</protein>
<gene>
    <name evidence="7" type="ORF">HDID_LOCUS1123</name>
    <name evidence="8" type="ORF">WMSIL1_LOCUS6044</name>
</gene>
<evidence type="ECO:0000313" key="11">
    <source>
        <dbReference type="WBParaSite" id="HDID_0000112201-mRNA-1"/>
    </source>
</evidence>
<feature type="transmembrane region" description="Helical" evidence="5">
    <location>
        <begin position="322"/>
        <end position="339"/>
    </location>
</feature>
<dbReference type="Proteomes" id="UP000274504">
    <property type="component" value="Unassembled WGS sequence"/>
</dbReference>
<dbReference type="Pfam" id="PF07690">
    <property type="entry name" value="MFS_1"/>
    <property type="match status" value="1"/>
</dbReference>
<keyword evidence="10" id="KW-1185">Reference proteome</keyword>
<dbReference type="Gene3D" id="1.20.1250.20">
    <property type="entry name" value="MFS general substrate transporter like domains"/>
    <property type="match status" value="1"/>
</dbReference>
<feature type="transmembrane region" description="Helical" evidence="5">
    <location>
        <begin position="172"/>
        <end position="196"/>
    </location>
</feature>
<evidence type="ECO:0000256" key="1">
    <source>
        <dbReference type="ARBA" id="ARBA00004141"/>
    </source>
</evidence>
<evidence type="ECO:0000313" key="9">
    <source>
        <dbReference type="Proteomes" id="UP000274504"/>
    </source>
</evidence>
<dbReference type="GO" id="GO:0022857">
    <property type="term" value="F:transmembrane transporter activity"/>
    <property type="evidence" value="ECO:0007669"/>
    <property type="project" value="InterPro"/>
</dbReference>
<feature type="transmembrane region" description="Helical" evidence="5">
    <location>
        <begin position="444"/>
        <end position="465"/>
    </location>
</feature>
<evidence type="ECO:0000259" key="6">
    <source>
        <dbReference type="PROSITE" id="PS50850"/>
    </source>
</evidence>
<reference evidence="7 9" key="2">
    <citation type="submission" date="2018-11" db="EMBL/GenBank/DDBJ databases">
        <authorList>
            <consortium name="Pathogen Informatics"/>
        </authorList>
    </citation>
    <scope>NUCLEOTIDE SEQUENCE [LARGE SCALE GENOMIC DNA]</scope>
</reference>
<keyword evidence="2 5" id="KW-0812">Transmembrane</keyword>
<dbReference type="SUPFAM" id="SSF103473">
    <property type="entry name" value="MFS general substrate transporter"/>
    <property type="match status" value="1"/>
</dbReference>
<feature type="transmembrane region" description="Helical" evidence="5">
    <location>
        <begin position="351"/>
        <end position="374"/>
    </location>
</feature>
<feature type="transmembrane region" description="Helical" evidence="5">
    <location>
        <begin position="116"/>
        <end position="135"/>
    </location>
</feature>
<reference evidence="8 10" key="3">
    <citation type="submission" date="2019-07" db="EMBL/GenBank/DDBJ databases">
        <authorList>
            <person name="Jastrzebski P J."/>
            <person name="Paukszto L."/>
            <person name="Jastrzebski P J."/>
        </authorList>
    </citation>
    <scope>NUCLEOTIDE SEQUENCE [LARGE SCALE GENOMIC DNA]</scope>
    <source>
        <strain evidence="8 10">WMS-il1</strain>
    </source>
</reference>
<accession>A0A0R3S9Z4</accession>
<feature type="transmembrane region" description="Helical" evidence="5">
    <location>
        <begin position="281"/>
        <end position="302"/>
    </location>
</feature>
<dbReference type="OrthoDB" id="370281at2759"/>